<dbReference type="RefSeq" id="WP_035021613.1">
    <property type="nucleotide sequence ID" value="NZ_CP084916.1"/>
</dbReference>
<dbReference type="EMBL" id="FNJW01000008">
    <property type="protein sequence ID" value="SDQ45247.1"/>
    <property type="molecule type" value="Genomic_DNA"/>
</dbReference>
<dbReference type="PANTHER" id="PTHR31446:SF29">
    <property type="entry name" value="ACID PHOSPHATASE_VANADIUM-DEPENDENT HALOPEROXIDASE-RELATED PROTEIN"/>
    <property type="match status" value="1"/>
</dbReference>
<gene>
    <name evidence="2" type="ORF">SAMN04487752_2335</name>
</gene>
<feature type="transmembrane region" description="Helical" evidence="1">
    <location>
        <begin position="143"/>
        <end position="166"/>
    </location>
</feature>
<feature type="transmembrane region" description="Helical" evidence="1">
    <location>
        <begin position="50"/>
        <end position="83"/>
    </location>
</feature>
<evidence type="ECO:0008006" key="4">
    <source>
        <dbReference type="Google" id="ProtNLM"/>
    </source>
</evidence>
<evidence type="ECO:0000256" key="1">
    <source>
        <dbReference type="SAM" id="Phobius"/>
    </source>
</evidence>
<organism evidence="2 3">
    <name type="scientific">Carnobacterium viridans</name>
    <dbReference type="NCBI Taxonomy" id="174587"/>
    <lineage>
        <taxon>Bacteria</taxon>
        <taxon>Bacillati</taxon>
        <taxon>Bacillota</taxon>
        <taxon>Bacilli</taxon>
        <taxon>Lactobacillales</taxon>
        <taxon>Carnobacteriaceae</taxon>
        <taxon>Carnobacterium</taxon>
    </lineage>
</organism>
<reference evidence="3" key="1">
    <citation type="submission" date="2016-10" db="EMBL/GenBank/DDBJ databases">
        <authorList>
            <person name="Varghese N."/>
            <person name="Submissions S."/>
        </authorList>
    </citation>
    <scope>NUCLEOTIDE SEQUENCE [LARGE SCALE GENOMIC DNA]</scope>
    <source>
        <strain evidence="3">MPL-11</strain>
    </source>
</reference>
<feature type="transmembrane region" description="Helical" evidence="1">
    <location>
        <begin position="7"/>
        <end position="30"/>
    </location>
</feature>
<evidence type="ECO:0000313" key="3">
    <source>
        <dbReference type="Proteomes" id="UP000199481"/>
    </source>
</evidence>
<dbReference type="Proteomes" id="UP000199481">
    <property type="component" value="Unassembled WGS sequence"/>
</dbReference>
<dbReference type="Pfam" id="PF02681">
    <property type="entry name" value="DUF212"/>
    <property type="match status" value="1"/>
</dbReference>
<proteinExistence type="predicted"/>
<dbReference type="OrthoDB" id="9792681at2"/>
<evidence type="ECO:0000313" key="2">
    <source>
        <dbReference type="EMBL" id="SDQ45247.1"/>
    </source>
</evidence>
<protein>
    <recommendedName>
        <fullName evidence="4">Divergent PAP2 family protein</fullName>
    </recommendedName>
</protein>
<dbReference type="AlphaFoldDB" id="A0A1H1B004"/>
<dbReference type="PANTHER" id="PTHR31446">
    <property type="entry name" value="ACID PHOSPHATASE/VANADIUM-DEPENDENT HALOPEROXIDASE-RELATED PROTEIN"/>
    <property type="match status" value="1"/>
</dbReference>
<keyword evidence="1" id="KW-0812">Transmembrane</keyword>
<name>A0A1H1B004_9LACT</name>
<keyword evidence="3" id="KW-1185">Reference proteome</keyword>
<dbReference type="InterPro" id="IPR003832">
    <property type="entry name" value="DUF212"/>
</dbReference>
<keyword evidence="1" id="KW-1133">Transmembrane helix</keyword>
<sequence length="167" mass="18040">MLILTNFPLVAAFTAITFAQIIKVPVAFLLQRKTTWALATSTGGMPSSHSAAVSALITALALQYGVASPFVAIASTFGVIVMFDSMGVRRQSGEQGILLNQLVVDFHMLSKKVVKLSHDSAALVDEQTERHLKEYLGHKPIEVFFGILTGILVAFATQAILTYFSIL</sequence>
<accession>A0A1H1B004</accession>
<keyword evidence="1" id="KW-0472">Membrane</keyword>